<evidence type="ECO:0000256" key="17">
    <source>
        <dbReference type="RuleBase" id="RU004175"/>
    </source>
</evidence>
<dbReference type="InterPro" id="IPR016161">
    <property type="entry name" value="Ald_DH/histidinol_DH"/>
</dbReference>
<feature type="binding site" evidence="11 14">
    <location>
        <position position="193"/>
    </location>
    <ligand>
        <name>NAD(+)</name>
        <dbReference type="ChEBI" id="CHEBI:57540"/>
    </ligand>
</feature>
<keyword evidence="8 11" id="KW-0560">Oxidoreductase</keyword>
<dbReference type="HAMAP" id="MF_01024">
    <property type="entry name" value="HisD"/>
    <property type="match status" value="1"/>
</dbReference>
<evidence type="ECO:0000256" key="12">
    <source>
        <dbReference type="PIRNR" id="PIRNR000099"/>
    </source>
</evidence>
<feature type="binding site" evidence="11 16">
    <location>
        <position position="423"/>
    </location>
    <ligand>
        <name>Zn(2+)</name>
        <dbReference type="ChEBI" id="CHEBI:29105"/>
    </ligand>
</feature>
<keyword evidence="7 11" id="KW-0862">Zinc</keyword>
<dbReference type="EC" id="1.1.1.23" evidence="4 11"/>
<feature type="binding site" evidence="11 14">
    <location>
        <position position="133"/>
    </location>
    <ligand>
        <name>NAD(+)</name>
        <dbReference type="ChEBI" id="CHEBI:57540"/>
    </ligand>
</feature>
<dbReference type="EMBL" id="BMCI01000002">
    <property type="protein sequence ID" value="GGC50703.1"/>
    <property type="molecule type" value="Genomic_DNA"/>
</dbReference>
<dbReference type="GO" id="GO:0000105">
    <property type="term" value="P:L-histidine biosynthetic process"/>
    <property type="evidence" value="ECO:0007669"/>
    <property type="project" value="UniProtKB-UniRule"/>
</dbReference>
<dbReference type="UniPathway" id="UPA00031">
    <property type="reaction ID" value="UER00014"/>
</dbReference>
<feature type="binding site" evidence="11 15">
    <location>
        <position position="239"/>
    </location>
    <ligand>
        <name>substrate</name>
    </ligand>
</feature>
<feature type="binding site" evidence="11 14">
    <location>
        <position position="216"/>
    </location>
    <ligand>
        <name>NAD(+)</name>
        <dbReference type="ChEBI" id="CHEBI:57540"/>
    </ligand>
</feature>
<proteinExistence type="inferred from homology"/>
<comment type="caution">
    <text evidence="18">The sequence shown here is derived from an EMBL/GenBank/DDBJ whole genome shotgun (WGS) entry which is preliminary data.</text>
</comment>
<evidence type="ECO:0000256" key="11">
    <source>
        <dbReference type="HAMAP-Rule" id="MF_01024"/>
    </source>
</evidence>
<dbReference type="GO" id="GO:0008270">
    <property type="term" value="F:zinc ion binding"/>
    <property type="evidence" value="ECO:0007669"/>
    <property type="project" value="UniProtKB-UniRule"/>
</dbReference>
<keyword evidence="9 11" id="KW-0368">Histidine biosynthesis</keyword>
<evidence type="ECO:0000256" key="8">
    <source>
        <dbReference type="ARBA" id="ARBA00023002"/>
    </source>
</evidence>
<comment type="pathway">
    <text evidence="2 11 12">Amino-acid biosynthesis; L-histidine biosynthesis; L-histidine from 5-phospho-alpha-D-ribose 1-diphosphate: step 9/9.</text>
</comment>
<comment type="function">
    <text evidence="1 11 12">Catalyzes the sequential NAD-dependent oxidations of L-histidinol to L-histidinaldehyde and then to L-histidine.</text>
</comment>
<feature type="binding site" evidence="11 15">
    <location>
        <position position="364"/>
    </location>
    <ligand>
        <name>substrate</name>
    </ligand>
</feature>
<dbReference type="PROSITE" id="PS00611">
    <property type="entry name" value="HISOL_DEHYDROGENASE"/>
    <property type="match status" value="1"/>
</dbReference>
<evidence type="ECO:0000256" key="15">
    <source>
        <dbReference type="PIRSR" id="PIRSR000099-3"/>
    </source>
</evidence>
<evidence type="ECO:0000256" key="3">
    <source>
        <dbReference type="ARBA" id="ARBA00010178"/>
    </source>
</evidence>
<feature type="active site" description="Proton acceptor" evidence="11 13">
    <location>
        <position position="331"/>
    </location>
</feature>
<feature type="binding site" evidence="11 15">
    <location>
        <position position="331"/>
    </location>
    <ligand>
        <name>substrate</name>
    </ligand>
</feature>
<evidence type="ECO:0000313" key="19">
    <source>
        <dbReference type="Proteomes" id="UP000646833"/>
    </source>
</evidence>
<dbReference type="PANTHER" id="PTHR21256:SF2">
    <property type="entry name" value="HISTIDINE BIOSYNTHESIS TRIFUNCTIONAL PROTEIN"/>
    <property type="match status" value="1"/>
</dbReference>
<dbReference type="SUPFAM" id="SSF53720">
    <property type="entry name" value="ALDH-like"/>
    <property type="match status" value="1"/>
</dbReference>
<evidence type="ECO:0000256" key="10">
    <source>
        <dbReference type="ARBA" id="ARBA00049489"/>
    </source>
</evidence>
<evidence type="ECO:0000256" key="2">
    <source>
        <dbReference type="ARBA" id="ARBA00004940"/>
    </source>
</evidence>
<name>A0A830DXJ2_9EURY</name>
<dbReference type="AlphaFoldDB" id="A0A830DXJ2"/>
<dbReference type="GO" id="GO:0051287">
    <property type="term" value="F:NAD binding"/>
    <property type="evidence" value="ECO:0007669"/>
    <property type="project" value="InterPro"/>
</dbReference>
<reference evidence="18" key="1">
    <citation type="journal article" date="2014" name="Int. J. Syst. Evol. Microbiol.">
        <title>Complete genome sequence of Corynebacterium casei LMG S-19264T (=DSM 44701T), isolated from a smear-ripened cheese.</title>
        <authorList>
            <consortium name="US DOE Joint Genome Institute (JGI-PGF)"/>
            <person name="Walter F."/>
            <person name="Albersmeier A."/>
            <person name="Kalinowski J."/>
            <person name="Ruckert C."/>
        </authorList>
    </citation>
    <scope>NUCLEOTIDE SEQUENCE</scope>
    <source>
        <strain evidence="18">CCM 7217</strain>
    </source>
</reference>
<feature type="binding site" evidence="11 15">
    <location>
        <position position="264"/>
    </location>
    <ligand>
        <name>substrate</name>
    </ligand>
</feature>
<feature type="binding site" evidence="11 16">
    <location>
        <position position="364"/>
    </location>
    <ligand>
        <name>Zn(2+)</name>
        <dbReference type="ChEBI" id="CHEBI:29105"/>
    </ligand>
</feature>
<evidence type="ECO:0000313" key="18">
    <source>
        <dbReference type="EMBL" id="GGC50703.1"/>
    </source>
</evidence>
<dbReference type="GO" id="GO:0004399">
    <property type="term" value="F:histidinol dehydrogenase activity"/>
    <property type="evidence" value="ECO:0007669"/>
    <property type="project" value="UniProtKB-UniRule"/>
</dbReference>
<dbReference type="FunFam" id="3.40.50.1980:FF:000001">
    <property type="entry name" value="Histidinol dehydrogenase"/>
    <property type="match status" value="1"/>
</dbReference>
<dbReference type="InterPro" id="IPR012131">
    <property type="entry name" value="Hstdl_DH"/>
</dbReference>
<keyword evidence="11 12" id="KW-0028">Amino-acid biosynthesis</keyword>
<dbReference type="FunFam" id="3.40.50.1980:FF:000026">
    <property type="entry name" value="Histidinol dehydrogenase"/>
    <property type="match status" value="1"/>
</dbReference>
<dbReference type="PANTHER" id="PTHR21256">
    <property type="entry name" value="HISTIDINOL DEHYDROGENASE HDH"/>
    <property type="match status" value="1"/>
</dbReference>
<evidence type="ECO:0000256" key="5">
    <source>
        <dbReference type="ARBA" id="ARBA00016531"/>
    </source>
</evidence>
<dbReference type="Gene3D" id="1.20.5.1300">
    <property type="match status" value="1"/>
</dbReference>
<sequence length="432" mass="45734">MRKPKRETTIMDIQSLDALDESELASVLDRDAGIDEIRADVRGIVDEVRDRGDGALREFSEKFDGVEVDTLDITARTERAAEAIEPELREAIEAAIDNVRAFHERQVRTDWTDSFGGARLGRQFRPLRRIGAYVPGGSATYPSTSIMTVVPAKVAGVEEVVVVTPPAEELNPVTLAAIGLAGADEVYSVGGAQAIGALAYGTETIPPVEKVVGPGNRWVAAAKAEVRGDVAIDMIAGPTEVLVVADETASPRLVAAELVGQAEHDPHSSVVAVTPDESLARAVADEVEAQVPDRARPEIIREALANETSGVFVAPSMDEVTAFAEAYAVEHLVVMTADDEATVDAIDSAGSVFVGEYSPVAAGDYASGTNHVLPTGAGAKTTGGLSVDSFVRSRTVQHLDRDSLDSLSDTIVTLAELEGLEAHAESVRKRFE</sequence>
<dbReference type="InterPro" id="IPR001692">
    <property type="entry name" value="Histidinol_DH_CS"/>
</dbReference>
<dbReference type="Proteomes" id="UP000646833">
    <property type="component" value="Unassembled WGS sequence"/>
</dbReference>
<dbReference type="PRINTS" id="PR00083">
    <property type="entry name" value="HOLDHDRGNASE"/>
</dbReference>
<evidence type="ECO:0000256" key="7">
    <source>
        <dbReference type="ARBA" id="ARBA00022833"/>
    </source>
</evidence>
<gene>
    <name evidence="11" type="primary">hisD</name>
    <name evidence="18" type="ORF">GCM10007209_10390</name>
</gene>
<evidence type="ECO:0000256" key="13">
    <source>
        <dbReference type="PIRSR" id="PIRSR000099-1"/>
    </source>
</evidence>
<feature type="binding site" evidence="11 15">
    <location>
        <position position="261"/>
    </location>
    <ligand>
        <name>substrate</name>
    </ligand>
</feature>
<keyword evidence="11 12" id="KW-0520">NAD</keyword>
<dbReference type="GO" id="GO:0005737">
    <property type="term" value="C:cytoplasm"/>
    <property type="evidence" value="ECO:0007669"/>
    <property type="project" value="TreeGrafter"/>
</dbReference>
<evidence type="ECO:0000256" key="16">
    <source>
        <dbReference type="PIRSR" id="PIRSR000099-4"/>
    </source>
</evidence>
<evidence type="ECO:0000256" key="6">
    <source>
        <dbReference type="ARBA" id="ARBA00022723"/>
    </source>
</evidence>
<feature type="binding site" evidence="11 15">
    <location>
        <position position="418"/>
    </location>
    <ligand>
        <name>substrate</name>
    </ligand>
</feature>
<comment type="cofactor">
    <cofactor evidence="11 16">
        <name>Zn(2+)</name>
        <dbReference type="ChEBI" id="CHEBI:29105"/>
    </cofactor>
    <text evidence="11 16">Binds 1 zinc ion per subunit.</text>
</comment>
<dbReference type="PIRSF" id="PIRSF000099">
    <property type="entry name" value="Histidinol_dh"/>
    <property type="match status" value="1"/>
</dbReference>
<keyword evidence="6 11" id="KW-0479">Metal-binding</keyword>
<feature type="binding site" evidence="11 16">
    <location>
        <position position="264"/>
    </location>
    <ligand>
        <name>Zn(2+)</name>
        <dbReference type="ChEBI" id="CHEBI:29105"/>
    </ligand>
</feature>
<feature type="binding site" evidence="11 15">
    <location>
        <position position="423"/>
    </location>
    <ligand>
        <name>substrate</name>
    </ligand>
</feature>
<evidence type="ECO:0000256" key="14">
    <source>
        <dbReference type="PIRSR" id="PIRSR000099-2"/>
    </source>
</evidence>
<dbReference type="Pfam" id="PF00815">
    <property type="entry name" value="Histidinol_dh"/>
    <property type="match status" value="1"/>
</dbReference>
<comment type="catalytic activity">
    <reaction evidence="10 11 12">
        <text>L-histidinol + 2 NAD(+) + H2O = L-histidine + 2 NADH + 3 H(+)</text>
        <dbReference type="Rhea" id="RHEA:20641"/>
        <dbReference type="ChEBI" id="CHEBI:15377"/>
        <dbReference type="ChEBI" id="CHEBI:15378"/>
        <dbReference type="ChEBI" id="CHEBI:57540"/>
        <dbReference type="ChEBI" id="CHEBI:57595"/>
        <dbReference type="ChEBI" id="CHEBI:57699"/>
        <dbReference type="ChEBI" id="CHEBI:57945"/>
        <dbReference type="EC" id="1.1.1.23"/>
    </reaction>
</comment>
<evidence type="ECO:0000256" key="9">
    <source>
        <dbReference type="ARBA" id="ARBA00023102"/>
    </source>
</evidence>
<accession>A0A830DXJ2</accession>
<feature type="active site" description="Proton acceptor" evidence="11 13">
    <location>
        <position position="330"/>
    </location>
</feature>
<dbReference type="NCBIfam" id="TIGR00069">
    <property type="entry name" value="hisD"/>
    <property type="match status" value="1"/>
</dbReference>
<dbReference type="InterPro" id="IPR022695">
    <property type="entry name" value="Histidinol_DH_monofunct"/>
</dbReference>
<evidence type="ECO:0000256" key="4">
    <source>
        <dbReference type="ARBA" id="ARBA00012965"/>
    </source>
</evidence>
<feature type="binding site" evidence="11 16">
    <location>
        <position position="261"/>
    </location>
    <ligand>
        <name>Zn(2+)</name>
        <dbReference type="ChEBI" id="CHEBI:29105"/>
    </ligand>
</feature>
<organism evidence="18 19">
    <name type="scientific">Haloferax sulfurifontis</name>
    <dbReference type="NCBI Taxonomy" id="255616"/>
    <lineage>
        <taxon>Archaea</taxon>
        <taxon>Methanobacteriati</taxon>
        <taxon>Methanobacteriota</taxon>
        <taxon>Stenosarchaea group</taxon>
        <taxon>Halobacteria</taxon>
        <taxon>Halobacteriales</taxon>
        <taxon>Haloferacaceae</taxon>
        <taxon>Haloferax</taxon>
    </lineage>
</organism>
<protein>
    <recommendedName>
        <fullName evidence="5 11">Histidinol dehydrogenase</fullName>
        <shortName evidence="11 12">HDH</shortName>
        <ecNumber evidence="4 11">1.1.1.23</ecNumber>
    </recommendedName>
</protein>
<dbReference type="CDD" id="cd06572">
    <property type="entry name" value="Histidinol_dh"/>
    <property type="match status" value="1"/>
</dbReference>
<dbReference type="Gene3D" id="3.40.50.1980">
    <property type="entry name" value="Nitrogenase molybdenum iron protein domain"/>
    <property type="match status" value="2"/>
</dbReference>
<comment type="similarity">
    <text evidence="3 11 12 17">Belongs to the histidinol dehydrogenase family.</text>
</comment>
<reference evidence="18" key="2">
    <citation type="submission" date="2020-09" db="EMBL/GenBank/DDBJ databases">
        <authorList>
            <person name="Sun Q."/>
            <person name="Sedlacek I."/>
        </authorList>
    </citation>
    <scope>NUCLEOTIDE SEQUENCE</scope>
    <source>
        <strain evidence="18">CCM 7217</strain>
    </source>
</reference>
<evidence type="ECO:0000256" key="1">
    <source>
        <dbReference type="ARBA" id="ARBA00003850"/>
    </source>
</evidence>